<keyword evidence="8" id="KW-0411">Iron-sulfur</keyword>
<sequence length="300" mass="33878">MKQCDYIFQMQRLSVNDGEGIRTTIFLKGCRLRCRWCANPESWRDVPQVMFFAHKCISCGKCITVCPSLANNTDSAGRIFFHNEKCKTCGHCLQVCPVNARQMMGTYFSADEVMDQLKKDMIFFDESGGGVTFSGGEPFLHTAYLRALIKRCGQLGISTAAESCGYFDAEACKDIIAAMDMIFFDIKMMNSIRHKKYTGIGNEEILHNIAAAAQINDNIVIRVPLIKNINTDKQNFAAMIDFLRENSLNKVELLPYHILGYEKMRALGMSPEKYSTPVGAEIEELEYLLKSNDIEVVSYK</sequence>
<dbReference type="SFLD" id="SFLDS00029">
    <property type="entry name" value="Radical_SAM"/>
    <property type="match status" value="1"/>
</dbReference>
<comment type="similarity">
    <text evidence="2">Belongs to the organic radical-activating enzymes family.</text>
</comment>
<dbReference type="GO" id="GO:0043365">
    <property type="term" value="F:[formate-C-acetyltransferase]-activating enzyme activity"/>
    <property type="evidence" value="ECO:0007669"/>
    <property type="project" value="UniProtKB-EC"/>
</dbReference>
<evidence type="ECO:0000256" key="5">
    <source>
        <dbReference type="ARBA" id="ARBA00022723"/>
    </source>
</evidence>
<reference evidence="12 13" key="1">
    <citation type="submission" date="2023-07" db="EMBL/GenBank/DDBJ databases">
        <title>Genomic Encyclopedia of Type Strains, Phase IV (KMG-IV): sequencing the most valuable type-strain genomes for metagenomic binning, comparative biology and taxonomic classification.</title>
        <authorList>
            <person name="Goeker M."/>
        </authorList>
    </citation>
    <scope>NUCLEOTIDE SEQUENCE [LARGE SCALE GENOMIC DNA]</scope>
    <source>
        <strain evidence="12 13">DSM 16980</strain>
    </source>
</reference>
<dbReference type="InterPro" id="IPR017900">
    <property type="entry name" value="4Fe4S_Fe_S_CS"/>
</dbReference>
<keyword evidence="12" id="KW-0456">Lyase</keyword>
<dbReference type="InterPro" id="IPR058240">
    <property type="entry name" value="rSAM_sf"/>
</dbReference>
<dbReference type="PROSITE" id="PS00198">
    <property type="entry name" value="4FE4S_FER_1"/>
    <property type="match status" value="2"/>
</dbReference>
<dbReference type="PROSITE" id="PS51379">
    <property type="entry name" value="4FE4S_FER_2"/>
    <property type="match status" value="2"/>
</dbReference>
<dbReference type="Gene3D" id="3.80.30.10">
    <property type="entry name" value="pyruvate-formate lyase- activating enzyme"/>
    <property type="match status" value="1"/>
</dbReference>
<dbReference type="PIRSF" id="PIRSF000371">
    <property type="entry name" value="PFL_act_enz"/>
    <property type="match status" value="1"/>
</dbReference>
<evidence type="ECO:0000256" key="3">
    <source>
        <dbReference type="ARBA" id="ARBA00022485"/>
    </source>
</evidence>
<evidence type="ECO:0000256" key="4">
    <source>
        <dbReference type="ARBA" id="ARBA00022691"/>
    </source>
</evidence>
<gene>
    <name evidence="12" type="ORF">J2S01_001551</name>
</gene>
<dbReference type="InterPro" id="IPR017896">
    <property type="entry name" value="4Fe4S_Fe-S-bd"/>
</dbReference>
<accession>A0ABT9Y9H0</accession>
<dbReference type="InterPro" id="IPR007197">
    <property type="entry name" value="rSAM"/>
</dbReference>
<dbReference type="InterPro" id="IPR040074">
    <property type="entry name" value="BssD/PflA/YjjW"/>
</dbReference>
<dbReference type="CDD" id="cd01335">
    <property type="entry name" value="Radical_SAM"/>
    <property type="match status" value="1"/>
</dbReference>
<dbReference type="Gene3D" id="3.30.70.20">
    <property type="match status" value="1"/>
</dbReference>
<dbReference type="Proteomes" id="UP001239167">
    <property type="component" value="Unassembled WGS sequence"/>
</dbReference>
<feature type="domain" description="4Fe-4S ferredoxin-type" evidence="10">
    <location>
        <begin position="77"/>
        <end position="106"/>
    </location>
</feature>
<evidence type="ECO:0000256" key="1">
    <source>
        <dbReference type="ARBA" id="ARBA00001966"/>
    </source>
</evidence>
<dbReference type="PROSITE" id="PS01087">
    <property type="entry name" value="RADICAL_ACTIVATING"/>
    <property type="match status" value="1"/>
</dbReference>
<evidence type="ECO:0000313" key="13">
    <source>
        <dbReference type="Proteomes" id="UP001239167"/>
    </source>
</evidence>
<evidence type="ECO:0000259" key="11">
    <source>
        <dbReference type="PROSITE" id="PS51918"/>
    </source>
</evidence>
<dbReference type="SFLD" id="SFLDG01118">
    <property type="entry name" value="activating_enzymes__group_2"/>
    <property type="match status" value="1"/>
</dbReference>
<evidence type="ECO:0000256" key="8">
    <source>
        <dbReference type="ARBA" id="ARBA00023014"/>
    </source>
</evidence>
<dbReference type="InterPro" id="IPR034457">
    <property type="entry name" value="Organic_radical-activating"/>
</dbReference>
<evidence type="ECO:0000256" key="6">
    <source>
        <dbReference type="ARBA" id="ARBA00023002"/>
    </source>
</evidence>
<keyword evidence="7" id="KW-0408">Iron</keyword>
<comment type="catalytic activity">
    <reaction evidence="9">
        <text>glycyl-[protein] + reduced [flavodoxin] + S-adenosyl-L-methionine = glycin-2-yl radical-[protein] + semiquinone [flavodoxin] + 5'-deoxyadenosine + L-methionine + H(+)</text>
        <dbReference type="Rhea" id="RHEA:61976"/>
        <dbReference type="Rhea" id="RHEA-COMP:10622"/>
        <dbReference type="Rhea" id="RHEA-COMP:14480"/>
        <dbReference type="Rhea" id="RHEA-COMP:15993"/>
        <dbReference type="Rhea" id="RHEA-COMP:15994"/>
        <dbReference type="ChEBI" id="CHEBI:15378"/>
        <dbReference type="ChEBI" id="CHEBI:17319"/>
        <dbReference type="ChEBI" id="CHEBI:29947"/>
        <dbReference type="ChEBI" id="CHEBI:32722"/>
        <dbReference type="ChEBI" id="CHEBI:57618"/>
        <dbReference type="ChEBI" id="CHEBI:57844"/>
        <dbReference type="ChEBI" id="CHEBI:59789"/>
        <dbReference type="ChEBI" id="CHEBI:140311"/>
    </reaction>
</comment>
<keyword evidence="3" id="KW-0004">4Fe-4S</keyword>
<dbReference type="SFLD" id="SFLDG01066">
    <property type="entry name" value="organic_radical-activating_enz"/>
    <property type="match status" value="1"/>
</dbReference>
<evidence type="ECO:0000259" key="10">
    <source>
        <dbReference type="PROSITE" id="PS51379"/>
    </source>
</evidence>
<dbReference type="Pfam" id="PF13353">
    <property type="entry name" value="Fer4_12"/>
    <property type="match status" value="1"/>
</dbReference>
<dbReference type="SUPFAM" id="SSF102114">
    <property type="entry name" value="Radical SAM enzymes"/>
    <property type="match status" value="1"/>
</dbReference>
<dbReference type="EMBL" id="JAUSUE010000009">
    <property type="protein sequence ID" value="MDQ0203832.1"/>
    <property type="molecule type" value="Genomic_DNA"/>
</dbReference>
<organism evidence="12 13">
    <name type="scientific">Pectinatus haikarae</name>
    <dbReference type="NCBI Taxonomy" id="349096"/>
    <lineage>
        <taxon>Bacteria</taxon>
        <taxon>Bacillati</taxon>
        <taxon>Bacillota</taxon>
        <taxon>Negativicutes</taxon>
        <taxon>Selenomonadales</taxon>
        <taxon>Selenomonadaceae</taxon>
        <taxon>Pectinatus</taxon>
    </lineage>
</organism>
<dbReference type="PANTHER" id="PTHR30352">
    <property type="entry name" value="PYRUVATE FORMATE-LYASE-ACTIVATING ENZYME"/>
    <property type="match status" value="1"/>
</dbReference>
<evidence type="ECO:0000256" key="9">
    <source>
        <dbReference type="ARBA" id="ARBA00047365"/>
    </source>
</evidence>
<evidence type="ECO:0000256" key="2">
    <source>
        <dbReference type="ARBA" id="ARBA00009777"/>
    </source>
</evidence>
<dbReference type="SUPFAM" id="SSF54862">
    <property type="entry name" value="4Fe-4S ferredoxins"/>
    <property type="match status" value="1"/>
</dbReference>
<feature type="domain" description="Radical SAM core" evidence="11">
    <location>
        <begin position="16"/>
        <end position="295"/>
    </location>
</feature>
<evidence type="ECO:0000313" key="12">
    <source>
        <dbReference type="EMBL" id="MDQ0203832.1"/>
    </source>
</evidence>
<comment type="cofactor">
    <cofactor evidence="1">
        <name>[4Fe-4S] cluster</name>
        <dbReference type="ChEBI" id="CHEBI:49883"/>
    </cofactor>
</comment>
<dbReference type="EC" id="1.97.1.4" evidence="12"/>
<dbReference type="GO" id="GO:0016829">
    <property type="term" value="F:lyase activity"/>
    <property type="evidence" value="ECO:0007669"/>
    <property type="project" value="UniProtKB-KW"/>
</dbReference>
<feature type="domain" description="4Fe-4S ferredoxin-type" evidence="10">
    <location>
        <begin position="47"/>
        <end position="76"/>
    </location>
</feature>
<keyword evidence="13" id="KW-1185">Reference proteome</keyword>
<evidence type="ECO:0000256" key="7">
    <source>
        <dbReference type="ARBA" id="ARBA00023004"/>
    </source>
</evidence>
<proteinExistence type="inferred from homology"/>
<dbReference type="NCBIfam" id="TIGR02494">
    <property type="entry name" value="PFLE_PFLC"/>
    <property type="match status" value="1"/>
</dbReference>
<dbReference type="RefSeq" id="WP_196604708.1">
    <property type="nucleotide sequence ID" value="NZ_JAUSUE010000009.1"/>
</dbReference>
<dbReference type="InterPro" id="IPR012839">
    <property type="entry name" value="Organic_radical_activase"/>
</dbReference>
<keyword evidence="6 12" id="KW-0560">Oxidoreductase</keyword>
<keyword evidence="5" id="KW-0479">Metal-binding</keyword>
<dbReference type="PROSITE" id="PS51918">
    <property type="entry name" value="RADICAL_SAM"/>
    <property type="match status" value="1"/>
</dbReference>
<dbReference type="PANTHER" id="PTHR30352:SF4">
    <property type="entry name" value="PYRUVATE FORMATE-LYASE 2-ACTIVATING ENZYME"/>
    <property type="match status" value="1"/>
</dbReference>
<keyword evidence="4" id="KW-0949">S-adenosyl-L-methionine</keyword>
<keyword evidence="12" id="KW-0670">Pyruvate</keyword>
<comment type="caution">
    <text evidence="12">The sequence shown here is derived from an EMBL/GenBank/DDBJ whole genome shotgun (WGS) entry which is preliminary data.</text>
</comment>
<protein>
    <submittedName>
        <fullName evidence="12">Pyruvate formate lyase activating enzyme</fullName>
        <ecNumber evidence="12">1.97.1.4</ecNumber>
    </submittedName>
</protein>
<name>A0ABT9Y9H0_9FIRM</name>
<dbReference type="InterPro" id="IPR001989">
    <property type="entry name" value="Radical_activat_CS"/>
</dbReference>